<gene>
    <name evidence="4" type="ORF">GRAN_3530</name>
</gene>
<dbReference type="Gene3D" id="3.40.50.720">
    <property type="entry name" value="NAD(P)-binding Rossmann-like Domain"/>
    <property type="match status" value="1"/>
</dbReference>
<dbReference type="AlphaFoldDB" id="A0A4Q0SZE5"/>
<dbReference type="PRINTS" id="PR00081">
    <property type="entry name" value="GDHRDH"/>
</dbReference>
<sequence>MTQKSGMGSMRTHNDDTEPASLPSQTVIVTGGNSGLGYGCASALLLASPSWHVIIACRDPGRAQKAVEKLRDSARPGSRVETMELDLASLASVRSFAAKLKDRLKAGELPPLHGLVCNAAVQGARTFTADGFESTFGVSHLGHYLLVNLMLPLMEKPARIAVVASGVHDPAELAKVPASIGVPVPAWNTPKALARGELGPEAANDNAAADRGRRYSTTKLANVYFTYALERRLPEGITVNAFDPGLMPGTGLAREYPAVLRFAWHSILPRVIPLLRLVLLKNIHRAEESGKALARLIVDPALVSTNGKYFEGLREIPSSVESYDKDRAEELWRDSATLTGIEPLP</sequence>
<dbReference type="Pfam" id="PF00106">
    <property type="entry name" value="adh_short"/>
    <property type="match status" value="1"/>
</dbReference>
<keyword evidence="2" id="KW-0560">Oxidoreductase</keyword>
<dbReference type="PANTHER" id="PTHR24320">
    <property type="entry name" value="RETINOL DEHYDROGENASE"/>
    <property type="match status" value="1"/>
</dbReference>
<reference evidence="5" key="2">
    <citation type="submission" date="2019-02" db="EMBL/GenBank/DDBJ databases">
        <title>Granulicella sibirica sp. nov., a psychrotolerant acidobacterium isolated from an organic soil layer in forested tundra, West Siberia.</title>
        <authorList>
            <person name="Oshkin I.Y."/>
            <person name="Kulichevskaya I.S."/>
            <person name="Rijpstra W.I.C."/>
            <person name="Sinninghe Damste J.S."/>
            <person name="Rakitin A.L."/>
            <person name="Ravin N.V."/>
            <person name="Dedysh S.N."/>
        </authorList>
    </citation>
    <scope>NUCLEOTIDE SEQUENCE [LARGE SCALE GENOMIC DNA]</scope>
    <source>
        <strain evidence="5">AF10</strain>
    </source>
</reference>
<keyword evidence="5" id="KW-1185">Reference proteome</keyword>
<proteinExistence type="inferred from homology"/>
<name>A0A4Q0SZE5_9BACT</name>
<dbReference type="PANTHER" id="PTHR24320:SF152">
    <property type="entry name" value="SHORT-CHAIN DEHYDROGENASE_REDUCTASE FAMILY PROTEIN"/>
    <property type="match status" value="1"/>
</dbReference>
<comment type="caution">
    <text evidence="4">The sequence shown here is derived from an EMBL/GenBank/DDBJ whole genome shotgun (WGS) entry which is preliminary data.</text>
</comment>
<dbReference type="Proteomes" id="UP000289437">
    <property type="component" value="Unassembled WGS sequence"/>
</dbReference>
<reference evidence="4 5" key="1">
    <citation type="submission" date="2018-11" db="EMBL/GenBank/DDBJ databases">
        <authorList>
            <person name="Mardanov A.V."/>
            <person name="Ravin N.V."/>
            <person name="Dedysh S.N."/>
        </authorList>
    </citation>
    <scope>NUCLEOTIDE SEQUENCE [LARGE SCALE GENOMIC DNA]</scope>
    <source>
        <strain evidence="4 5">AF10</strain>
    </source>
</reference>
<dbReference type="EMBL" id="RDSM01000002">
    <property type="protein sequence ID" value="RXH56673.1"/>
    <property type="molecule type" value="Genomic_DNA"/>
</dbReference>
<dbReference type="InterPro" id="IPR002347">
    <property type="entry name" value="SDR_fam"/>
</dbReference>
<accession>A0A4Q0SZE5</accession>
<evidence type="ECO:0000313" key="5">
    <source>
        <dbReference type="Proteomes" id="UP000289437"/>
    </source>
</evidence>
<evidence type="ECO:0000313" key="4">
    <source>
        <dbReference type="EMBL" id="RXH56673.1"/>
    </source>
</evidence>
<dbReference type="SUPFAM" id="SSF51735">
    <property type="entry name" value="NAD(P)-binding Rossmann-fold domains"/>
    <property type="match status" value="1"/>
</dbReference>
<evidence type="ECO:0000256" key="1">
    <source>
        <dbReference type="ARBA" id="ARBA00006484"/>
    </source>
</evidence>
<evidence type="ECO:0000256" key="3">
    <source>
        <dbReference type="SAM" id="MobiDB-lite"/>
    </source>
</evidence>
<evidence type="ECO:0000256" key="2">
    <source>
        <dbReference type="ARBA" id="ARBA00023002"/>
    </source>
</evidence>
<dbReference type="InterPro" id="IPR036291">
    <property type="entry name" value="NAD(P)-bd_dom_sf"/>
</dbReference>
<comment type="similarity">
    <text evidence="1">Belongs to the short-chain dehydrogenases/reductases (SDR) family.</text>
</comment>
<organism evidence="4 5">
    <name type="scientific">Granulicella sibirica</name>
    <dbReference type="NCBI Taxonomy" id="2479048"/>
    <lineage>
        <taxon>Bacteria</taxon>
        <taxon>Pseudomonadati</taxon>
        <taxon>Acidobacteriota</taxon>
        <taxon>Terriglobia</taxon>
        <taxon>Terriglobales</taxon>
        <taxon>Acidobacteriaceae</taxon>
        <taxon>Granulicella</taxon>
    </lineage>
</organism>
<dbReference type="GO" id="GO:0016491">
    <property type="term" value="F:oxidoreductase activity"/>
    <property type="evidence" value="ECO:0007669"/>
    <property type="project" value="UniProtKB-KW"/>
</dbReference>
<feature type="region of interest" description="Disordered" evidence="3">
    <location>
        <begin position="1"/>
        <end position="23"/>
    </location>
</feature>
<protein>
    <submittedName>
        <fullName evidence="4">Oxidoreductase, short-chain dehydrogenase/reductase family</fullName>
    </submittedName>
</protein>